<proteinExistence type="predicted"/>
<protein>
    <submittedName>
        <fullName evidence="1">Uncharacterized protein</fullName>
    </submittedName>
</protein>
<gene>
    <name evidence="1" type="ORF">GCM10010094_78890</name>
</gene>
<dbReference type="Proteomes" id="UP000637788">
    <property type="component" value="Unassembled WGS sequence"/>
</dbReference>
<name>A0A917RGS3_9ACTN</name>
<dbReference type="EMBL" id="BMPQ01000033">
    <property type="protein sequence ID" value="GGL06324.1"/>
    <property type="molecule type" value="Genomic_DNA"/>
</dbReference>
<accession>A0A917RGS3</accession>
<reference evidence="1" key="1">
    <citation type="journal article" date="2014" name="Int. J. Syst. Evol. Microbiol.">
        <title>Complete genome sequence of Corynebacterium casei LMG S-19264T (=DSM 44701T), isolated from a smear-ripened cheese.</title>
        <authorList>
            <consortium name="US DOE Joint Genome Institute (JGI-PGF)"/>
            <person name="Walter F."/>
            <person name="Albersmeier A."/>
            <person name="Kalinowski J."/>
            <person name="Ruckert C."/>
        </authorList>
    </citation>
    <scope>NUCLEOTIDE SEQUENCE</scope>
    <source>
        <strain evidence="1">JCM 3035</strain>
    </source>
</reference>
<sequence>MTGRLSSVCLWSDTDEAMGHIGQILSARPDEFHMASTALTARSHGRTANLLAPPRRFEQGAAGIAMRYGGLGATESAVTLQTGESQRVLEVLQRSSHAPSVHLGA</sequence>
<comment type="caution">
    <text evidence="1">The sequence shown here is derived from an EMBL/GenBank/DDBJ whole genome shotgun (WGS) entry which is preliminary data.</text>
</comment>
<evidence type="ECO:0000313" key="1">
    <source>
        <dbReference type="EMBL" id="GGL06324.1"/>
    </source>
</evidence>
<keyword evidence="2" id="KW-1185">Reference proteome</keyword>
<organism evidence="1 2">
    <name type="scientific">Streptomyces flaveus</name>
    <dbReference type="NCBI Taxonomy" id="66370"/>
    <lineage>
        <taxon>Bacteria</taxon>
        <taxon>Bacillati</taxon>
        <taxon>Actinomycetota</taxon>
        <taxon>Actinomycetes</taxon>
        <taxon>Kitasatosporales</taxon>
        <taxon>Streptomycetaceae</taxon>
        <taxon>Streptomyces</taxon>
        <taxon>Streptomyces aurantiacus group</taxon>
    </lineage>
</organism>
<evidence type="ECO:0000313" key="2">
    <source>
        <dbReference type="Proteomes" id="UP000637788"/>
    </source>
</evidence>
<dbReference type="AlphaFoldDB" id="A0A917RGS3"/>
<reference evidence="1" key="2">
    <citation type="submission" date="2020-09" db="EMBL/GenBank/DDBJ databases">
        <authorList>
            <person name="Sun Q."/>
            <person name="Ohkuma M."/>
        </authorList>
    </citation>
    <scope>NUCLEOTIDE SEQUENCE</scope>
    <source>
        <strain evidence="1">JCM 3035</strain>
    </source>
</reference>